<dbReference type="Pfam" id="PF00078">
    <property type="entry name" value="RVT_1"/>
    <property type="match status" value="1"/>
</dbReference>
<dbReference type="Proteomes" id="UP001152795">
    <property type="component" value="Unassembled WGS sequence"/>
</dbReference>
<proteinExistence type="predicted"/>
<sequence length="499" mass="56433">MSVSGSLPEEWKLANIIPVFKKGDKFFVENYRPISLLCVVSKVFQRCVLNKLRDHLLQLLNSSQHGFTPGRSCTTQLVEVLNYIGSLLDSGKQTDVIFMDMSKAFDKVSHTALVNKLANYGIRGSLLNWFSHYLHGRQQHVTTLGATSSKKTVSSGMPQGRILGPILFLLYVNDLPDAVENSRVACFADDTKIFRCVDSISDAAFLQSDLSNLENWSTSSGLVFNQLKCKCLRVTRKIQPTTYPYKIKDKELTTTSVEKDLGIWVASDLTWTKHVLERCAKANKLLGFVRRSAGEISNSRTRRKLYLSVVRPVFGYASQVWSLQTIGLIRRIERVQRRASKFILNLPYLCDESYRDRLISLEQIPLSYWHEYMDLVFFFQAVNGLIDVSKDVLPQPTIPTRSSTLNASMSKETQTKVKFSYNRGSRKVLVDVKHGITVWFTGELATALGFDQDTLIEKKTSSLYAADINGGFSSMYVYSDIVDAQFVCDVKVPLLRSNR</sequence>
<gene>
    <name evidence="1" type="ORF">PACLA_8A061811</name>
</gene>
<protein>
    <submittedName>
        <fullName evidence="1">Uncharacterized protein</fullName>
    </submittedName>
</protein>
<dbReference type="EMBL" id="CACRXK020001358">
    <property type="protein sequence ID" value="CAB3988646.1"/>
    <property type="molecule type" value="Genomic_DNA"/>
</dbReference>
<keyword evidence="2" id="KW-1185">Reference proteome</keyword>
<dbReference type="OrthoDB" id="5990125at2759"/>
<accession>A0A7D9DN17</accession>
<dbReference type="InterPro" id="IPR043502">
    <property type="entry name" value="DNA/RNA_pol_sf"/>
</dbReference>
<dbReference type="SUPFAM" id="SSF56672">
    <property type="entry name" value="DNA/RNA polymerases"/>
    <property type="match status" value="1"/>
</dbReference>
<evidence type="ECO:0000313" key="1">
    <source>
        <dbReference type="EMBL" id="CAB3988646.1"/>
    </source>
</evidence>
<dbReference type="AlphaFoldDB" id="A0A7D9DN17"/>
<comment type="caution">
    <text evidence="1">The sequence shown here is derived from an EMBL/GenBank/DDBJ whole genome shotgun (WGS) entry which is preliminary data.</text>
</comment>
<dbReference type="PANTHER" id="PTHR33332">
    <property type="entry name" value="REVERSE TRANSCRIPTASE DOMAIN-CONTAINING PROTEIN"/>
    <property type="match status" value="1"/>
</dbReference>
<reference evidence="1" key="1">
    <citation type="submission" date="2020-04" db="EMBL/GenBank/DDBJ databases">
        <authorList>
            <person name="Alioto T."/>
            <person name="Alioto T."/>
            <person name="Gomez Garrido J."/>
        </authorList>
    </citation>
    <scope>NUCLEOTIDE SEQUENCE</scope>
    <source>
        <strain evidence="1">A484AB</strain>
    </source>
</reference>
<dbReference type="InterPro" id="IPR000477">
    <property type="entry name" value="RT_dom"/>
</dbReference>
<dbReference type="CDD" id="cd01650">
    <property type="entry name" value="RT_nLTR_like"/>
    <property type="match status" value="1"/>
</dbReference>
<organism evidence="1 2">
    <name type="scientific">Paramuricea clavata</name>
    <name type="common">Red gorgonian</name>
    <name type="synonym">Violescent sea-whip</name>
    <dbReference type="NCBI Taxonomy" id="317549"/>
    <lineage>
        <taxon>Eukaryota</taxon>
        <taxon>Metazoa</taxon>
        <taxon>Cnidaria</taxon>
        <taxon>Anthozoa</taxon>
        <taxon>Octocorallia</taxon>
        <taxon>Malacalcyonacea</taxon>
        <taxon>Plexauridae</taxon>
        <taxon>Paramuricea</taxon>
    </lineage>
</organism>
<name>A0A7D9DN17_PARCT</name>
<evidence type="ECO:0000313" key="2">
    <source>
        <dbReference type="Proteomes" id="UP001152795"/>
    </source>
</evidence>
<dbReference type="PROSITE" id="PS50878">
    <property type="entry name" value="RT_POL"/>
    <property type="match status" value="1"/>
</dbReference>